<gene>
    <name evidence="2" type="ORF">CLV51_10837</name>
</gene>
<keyword evidence="3" id="KW-1185">Reference proteome</keyword>
<proteinExistence type="predicted"/>
<evidence type="ECO:0000313" key="2">
    <source>
        <dbReference type="EMBL" id="PSL43348.1"/>
    </source>
</evidence>
<dbReference type="OrthoDB" id="656399at2"/>
<reference evidence="2 3" key="1">
    <citation type="submission" date="2018-03" db="EMBL/GenBank/DDBJ databases">
        <title>Genomic Encyclopedia of Archaeal and Bacterial Type Strains, Phase II (KMG-II): from individual species to whole genera.</title>
        <authorList>
            <person name="Goeker M."/>
        </authorList>
    </citation>
    <scope>NUCLEOTIDE SEQUENCE [LARGE SCALE GENOMIC DNA]</scope>
    <source>
        <strain evidence="2 3">DSM 24859</strain>
    </source>
</reference>
<dbReference type="Proteomes" id="UP000240971">
    <property type="component" value="Unassembled WGS sequence"/>
</dbReference>
<sequence>MKSLIIAACCFALSATSAKAQDKCLREFRNKYRGSAETHTIALGSFSMKMAGWCLSFDDSGDADAKAVKHLLKNVRRVKVYTITNVNGTTVKNEDIEQLKNNLEQKEHFDVLMEVRDKGSLVHVFNKGKDDELGKVVMLVQDGNDFTIVNLETNLKIAEINSLIHQFASN</sequence>
<protein>
    <submittedName>
        <fullName evidence="2">Uncharacterized protein DUF4252</fullName>
    </submittedName>
</protein>
<keyword evidence="1" id="KW-0732">Signal</keyword>
<evidence type="ECO:0000256" key="1">
    <source>
        <dbReference type="SAM" id="SignalP"/>
    </source>
</evidence>
<dbReference type="InterPro" id="IPR025348">
    <property type="entry name" value="DUF4252"/>
</dbReference>
<dbReference type="EMBL" id="PYAW01000008">
    <property type="protein sequence ID" value="PSL43348.1"/>
    <property type="molecule type" value="Genomic_DNA"/>
</dbReference>
<feature type="signal peptide" evidence="1">
    <location>
        <begin position="1"/>
        <end position="20"/>
    </location>
</feature>
<comment type="caution">
    <text evidence="2">The sequence shown here is derived from an EMBL/GenBank/DDBJ whole genome shotgun (WGS) entry which is preliminary data.</text>
</comment>
<dbReference type="RefSeq" id="WP_106530960.1">
    <property type="nucleotide sequence ID" value="NZ_PYAW01000008.1"/>
</dbReference>
<name>A0A2P8HAU3_CHINA</name>
<accession>A0A2P8HAU3</accession>
<organism evidence="2 3">
    <name type="scientific">Chitinophaga niastensis</name>
    <dbReference type="NCBI Taxonomy" id="536980"/>
    <lineage>
        <taxon>Bacteria</taxon>
        <taxon>Pseudomonadati</taxon>
        <taxon>Bacteroidota</taxon>
        <taxon>Chitinophagia</taxon>
        <taxon>Chitinophagales</taxon>
        <taxon>Chitinophagaceae</taxon>
        <taxon>Chitinophaga</taxon>
    </lineage>
</organism>
<evidence type="ECO:0000313" key="3">
    <source>
        <dbReference type="Proteomes" id="UP000240971"/>
    </source>
</evidence>
<dbReference type="Pfam" id="PF14060">
    <property type="entry name" value="DUF4252"/>
    <property type="match status" value="1"/>
</dbReference>
<dbReference type="AlphaFoldDB" id="A0A2P8HAU3"/>
<feature type="chain" id="PRO_5015134463" evidence="1">
    <location>
        <begin position="21"/>
        <end position="170"/>
    </location>
</feature>